<evidence type="ECO:0000256" key="8">
    <source>
        <dbReference type="ARBA" id="ARBA00023004"/>
    </source>
</evidence>
<dbReference type="InterPro" id="IPR006317">
    <property type="entry name" value="Ubiquinol_cyt_c_Rdtase_Fe-S-su"/>
</dbReference>
<comment type="cofactor">
    <cofactor evidence="12">
        <name>[2Fe-2S] cluster</name>
        <dbReference type="ChEBI" id="CHEBI:190135"/>
    </cofactor>
</comment>
<dbReference type="InterPro" id="IPR037008">
    <property type="entry name" value="bc1_Rieske_TM_sf"/>
</dbReference>
<dbReference type="SUPFAM" id="SSF81502">
    <property type="entry name" value="ISP transmembrane anchor"/>
    <property type="match status" value="1"/>
</dbReference>
<evidence type="ECO:0000259" key="15">
    <source>
        <dbReference type="PROSITE" id="PS51225"/>
    </source>
</evidence>
<reference evidence="17" key="1">
    <citation type="submission" date="2020-09" db="EMBL/GenBank/DDBJ databases">
        <authorList>
            <person name="Kikuchi T."/>
        </authorList>
    </citation>
    <scope>NUCLEOTIDE SEQUENCE</scope>
    <source>
        <strain evidence="17">SH1</strain>
    </source>
</reference>
<protein>
    <recommendedName>
        <fullName evidence="19">Cytochrome b-c1 complex subunit Rieske, mitochondrial</fullName>
    </recommendedName>
</protein>
<dbReference type="Proteomes" id="UP000783686">
    <property type="component" value="Unassembled WGS sequence"/>
</dbReference>
<dbReference type="GO" id="GO:0016020">
    <property type="term" value="C:membrane"/>
    <property type="evidence" value="ECO:0007669"/>
    <property type="project" value="UniProtKB-SubCell"/>
</dbReference>
<dbReference type="InterPro" id="IPR036922">
    <property type="entry name" value="Rieske_2Fe-2S_sf"/>
</dbReference>
<dbReference type="InterPro" id="IPR017941">
    <property type="entry name" value="Rieske_2Fe-2S"/>
</dbReference>
<dbReference type="PANTHER" id="PTHR10134">
    <property type="entry name" value="CYTOCHROME B-C1 COMPLEX SUBUNIT RIESKE, MITOCHONDRIAL"/>
    <property type="match status" value="1"/>
</dbReference>
<dbReference type="PRINTS" id="PR00162">
    <property type="entry name" value="RIESKE"/>
</dbReference>
<feature type="domain" description="MARVEL" evidence="15">
    <location>
        <begin position="280"/>
        <end position="484"/>
    </location>
</feature>
<keyword evidence="5" id="KW-0001">2Fe-2S</keyword>
<evidence type="ECO:0000256" key="9">
    <source>
        <dbReference type="ARBA" id="ARBA00023014"/>
    </source>
</evidence>
<keyword evidence="7 14" id="KW-1133">Transmembrane helix</keyword>
<evidence type="ECO:0000256" key="11">
    <source>
        <dbReference type="ARBA" id="ARBA00023157"/>
    </source>
</evidence>
<feature type="domain" description="Rieske" evidence="16">
    <location>
        <begin position="202"/>
        <end position="270"/>
    </location>
</feature>
<keyword evidence="10 13" id="KW-0472">Membrane</keyword>
<keyword evidence="8" id="KW-0408">Iron</keyword>
<dbReference type="NCBIfam" id="TIGR01416">
    <property type="entry name" value="Rieske_proteo"/>
    <property type="match status" value="1"/>
</dbReference>
<dbReference type="FunFam" id="2.102.10.10:FF:000001">
    <property type="entry name" value="Cytochrome b-c1 complex subunit Rieske, mitochondrial"/>
    <property type="match status" value="1"/>
</dbReference>
<evidence type="ECO:0000259" key="16">
    <source>
        <dbReference type="PROSITE" id="PS51296"/>
    </source>
</evidence>
<comment type="subcellular location">
    <subcellularLocation>
        <location evidence="1">Membrane</location>
        <topology evidence="1">Multi-pass membrane protein</topology>
    </subcellularLocation>
    <subcellularLocation>
        <location evidence="2">Membrane</location>
        <topology evidence="2">Single-pass membrane protein</topology>
    </subcellularLocation>
</comment>
<dbReference type="InterPro" id="IPR014349">
    <property type="entry name" value="Rieske_Fe-S_prot"/>
</dbReference>
<evidence type="ECO:0000256" key="1">
    <source>
        <dbReference type="ARBA" id="ARBA00004141"/>
    </source>
</evidence>
<evidence type="ECO:0000256" key="2">
    <source>
        <dbReference type="ARBA" id="ARBA00004167"/>
    </source>
</evidence>
<evidence type="ECO:0000256" key="10">
    <source>
        <dbReference type="ARBA" id="ARBA00023136"/>
    </source>
</evidence>
<evidence type="ECO:0000313" key="17">
    <source>
        <dbReference type="EMBL" id="CAD5221826.1"/>
    </source>
</evidence>
<keyword evidence="4 13" id="KW-0812">Transmembrane</keyword>
<dbReference type="EMBL" id="CAJFCW020000004">
    <property type="protein sequence ID" value="CAG9115524.1"/>
    <property type="molecule type" value="Genomic_DNA"/>
</dbReference>
<dbReference type="Pfam" id="PF00355">
    <property type="entry name" value="Rieske"/>
    <property type="match status" value="1"/>
</dbReference>
<evidence type="ECO:0000256" key="12">
    <source>
        <dbReference type="ARBA" id="ARBA00034078"/>
    </source>
</evidence>
<dbReference type="GO" id="GO:0046872">
    <property type="term" value="F:metal ion binding"/>
    <property type="evidence" value="ECO:0007669"/>
    <property type="project" value="UniProtKB-KW"/>
</dbReference>
<keyword evidence="18" id="KW-1185">Reference proteome</keyword>
<evidence type="ECO:0000256" key="6">
    <source>
        <dbReference type="ARBA" id="ARBA00022723"/>
    </source>
</evidence>
<dbReference type="PROSITE" id="PS51296">
    <property type="entry name" value="RIESKE"/>
    <property type="match status" value="1"/>
</dbReference>
<evidence type="ECO:0000256" key="7">
    <source>
        <dbReference type="ARBA" id="ARBA00022989"/>
    </source>
</evidence>
<dbReference type="Gene3D" id="2.102.10.10">
    <property type="entry name" value="Rieske [2Fe-2S] iron-sulphur domain"/>
    <property type="match status" value="1"/>
</dbReference>
<comment type="caution">
    <text evidence="17">The sequence shown here is derived from an EMBL/GenBank/DDBJ whole genome shotgun (WGS) entry which is preliminary data.</text>
</comment>
<evidence type="ECO:0000256" key="14">
    <source>
        <dbReference type="SAM" id="Phobius"/>
    </source>
</evidence>
<dbReference type="GO" id="GO:0051537">
    <property type="term" value="F:2 iron, 2 sulfur cluster binding"/>
    <property type="evidence" value="ECO:0007669"/>
    <property type="project" value="UniProtKB-KW"/>
</dbReference>
<evidence type="ECO:0000256" key="3">
    <source>
        <dbReference type="ARBA" id="ARBA00010651"/>
    </source>
</evidence>
<accession>A0A811L0L1</accession>
<dbReference type="InterPro" id="IPR005805">
    <property type="entry name" value="Rieske_Fe-S_prot_C"/>
</dbReference>
<dbReference type="Pfam" id="PF02921">
    <property type="entry name" value="UCR_TM"/>
    <property type="match status" value="1"/>
</dbReference>
<comment type="similarity">
    <text evidence="3">Belongs to the Rieske iron-sulfur protein family.</text>
</comment>
<evidence type="ECO:0000256" key="4">
    <source>
        <dbReference type="ARBA" id="ARBA00022692"/>
    </source>
</evidence>
<dbReference type="CDD" id="cd03470">
    <property type="entry name" value="Rieske_cytochrome_bc1"/>
    <property type="match status" value="1"/>
</dbReference>
<keyword evidence="9" id="KW-0411">Iron-sulfur</keyword>
<dbReference type="Proteomes" id="UP000614601">
    <property type="component" value="Unassembled WGS sequence"/>
</dbReference>
<dbReference type="InterPro" id="IPR004192">
    <property type="entry name" value="Rieske_TM"/>
</dbReference>
<dbReference type="Gene3D" id="1.20.5.270">
    <property type="entry name" value="Ubiquinol cytochrome reductase, transmembrane domain"/>
    <property type="match status" value="1"/>
</dbReference>
<evidence type="ECO:0000256" key="13">
    <source>
        <dbReference type="PROSITE-ProRule" id="PRU00581"/>
    </source>
</evidence>
<evidence type="ECO:0000256" key="5">
    <source>
        <dbReference type="ARBA" id="ARBA00022714"/>
    </source>
</evidence>
<proteinExistence type="inferred from homology"/>
<sequence>MASAVRSAGSSTKLIAGWYTNGVVPNAVSGQVHALQTKDEAATLKNVDSLRRYAFNASNRQFLSTKNVAVLAKRFAHTDVRFPNYDNYRYEATKDPHQPARATEDARRGVTSAVVYGVGGMVTLLAARNVVQTLVYYKAMAADQRALAAIEIDMNKVPEGQTKTFEWRGKPVFVKHRTAAEVKRERSVNISELRHPEADEDRVQKDEWSVVIGVCTHLGCVPIANAGDFGGYYCPCHGSHYDGSGRIRKGPAPLNLHVPAYTFKGDVIVMALINDLNVDQLKVPLGFIKIPQLILAIIAFSARSGFQFSATYTCKDNSTHAITHGGFDMADSDYSDHFTTCAGVPIGLITYDHSTAARFFGFISIVSILFVIIMLFLYLFRWGAYAGDERLPKLDTAITMILGVCWFLAAWSWWHATDVLTNETSPETIGKAFETKKFCDFPDVKDCHLKTYHDTGPLTVSVLAGFACLILFASNIWFAYKETAWFRERNSPSQPQQGP</sequence>
<dbReference type="Pfam" id="PF01284">
    <property type="entry name" value="MARVEL"/>
    <property type="match status" value="1"/>
</dbReference>
<evidence type="ECO:0008006" key="19">
    <source>
        <dbReference type="Google" id="ProtNLM"/>
    </source>
</evidence>
<dbReference type="PROSITE" id="PS51225">
    <property type="entry name" value="MARVEL"/>
    <property type="match status" value="1"/>
</dbReference>
<dbReference type="InterPro" id="IPR008253">
    <property type="entry name" value="Marvel"/>
</dbReference>
<gene>
    <name evidence="17" type="ORF">BOKJ2_LOCUS9639</name>
</gene>
<name>A0A811L0L1_9BILA</name>
<keyword evidence="11" id="KW-1015">Disulfide bond</keyword>
<dbReference type="GO" id="GO:0008121">
    <property type="term" value="F:quinol-cytochrome-c reductase activity"/>
    <property type="evidence" value="ECO:0007669"/>
    <property type="project" value="InterPro"/>
</dbReference>
<feature type="transmembrane region" description="Helical" evidence="14">
    <location>
        <begin position="394"/>
        <end position="414"/>
    </location>
</feature>
<organism evidence="17 18">
    <name type="scientific">Bursaphelenchus okinawaensis</name>
    <dbReference type="NCBI Taxonomy" id="465554"/>
    <lineage>
        <taxon>Eukaryota</taxon>
        <taxon>Metazoa</taxon>
        <taxon>Ecdysozoa</taxon>
        <taxon>Nematoda</taxon>
        <taxon>Chromadorea</taxon>
        <taxon>Rhabditida</taxon>
        <taxon>Tylenchina</taxon>
        <taxon>Tylenchomorpha</taxon>
        <taxon>Aphelenchoidea</taxon>
        <taxon>Aphelenchoididae</taxon>
        <taxon>Bursaphelenchus</taxon>
    </lineage>
</organism>
<evidence type="ECO:0000313" key="18">
    <source>
        <dbReference type="Proteomes" id="UP000614601"/>
    </source>
</evidence>
<keyword evidence="6" id="KW-0479">Metal-binding</keyword>
<dbReference type="EMBL" id="CAJFDH010000004">
    <property type="protein sequence ID" value="CAD5221826.1"/>
    <property type="molecule type" value="Genomic_DNA"/>
</dbReference>
<dbReference type="OrthoDB" id="1637982at2759"/>
<dbReference type="SUPFAM" id="SSF50022">
    <property type="entry name" value="ISP domain"/>
    <property type="match status" value="1"/>
</dbReference>
<dbReference type="AlphaFoldDB" id="A0A811L0L1"/>
<feature type="transmembrane region" description="Helical" evidence="14">
    <location>
        <begin position="458"/>
        <end position="480"/>
    </location>
</feature>
<feature type="transmembrane region" description="Helical" evidence="14">
    <location>
        <begin position="359"/>
        <end position="382"/>
    </location>
</feature>